<dbReference type="Gene3D" id="1.10.10.410">
    <property type="match status" value="1"/>
</dbReference>
<protein>
    <recommendedName>
        <fullName evidence="3">GatB/YqeY domain-containing protein</fullName>
    </recommendedName>
</protein>
<dbReference type="Pfam" id="PF09424">
    <property type="entry name" value="YqeY"/>
    <property type="match status" value="1"/>
</dbReference>
<gene>
    <name evidence="1" type="ORF">UX10_C0008G0015</name>
</gene>
<organism evidence="1 2">
    <name type="scientific">Candidatus Magasanikbacteria bacterium GW2011_GWA2_45_39</name>
    <dbReference type="NCBI Taxonomy" id="1619041"/>
    <lineage>
        <taxon>Bacteria</taxon>
        <taxon>Candidatus Magasanikiibacteriota</taxon>
    </lineage>
</organism>
<dbReference type="EMBL" id="LCKX01000008">
    <property type="protein sequence ID" value="KKU07612.1"/>
    <property type="molecule type" value="Genomic_DNA"/>
</dbReference>
<sequence>MGLKDQLNQEYVVAMKAKNEHTVSVVRMLKTAIKNQEIETGHELSEEELHAVVRRLIKQSQDALQDFERGGRADLADAARAEIAQLQTYAPVPLSEDQILVFIDECIAETGVKSAADVGKVMGSIMKKIGSRADGTIVRMLLTKRLSS</sequence>
<dbReference type="AlphaFoldDB" id="A0A0G1MHU1"/>
<dbReference type="InterPro" id="IPR042184">
    <property type="entry name" value="YqeY/Aim41_N"/>
</dbReference>
<evidence type="ECO:0000313" key="2">
    <source>
        <dbReference type="Proteomes" id="UP000033999"/>
    </source>
</evidence>
<dbReference type="InterPro" id="IPR023168">
    <property type="entry name" value="GatB_Yqey_C_2"/>
</dbReference>
<accession>A0A0G1MHU1</accession>
<dbReference type="PANTHER" id="PTHR28055:SF1">
    <property type="entry name" value="ALTERED INHERITANCE OF MITOCHONDRIA PROTEIN 41, MITOCHONDRIAL"/>
    <property type="match status" value="1"/>
</dbReference>
<comment type="caution">
    <text evidence="1">The sequence shown here is derived from an EMBL/GenBank/DDBJ whole genome shotgun (WGS) entry which is preliminary data.</text>
</comment>
<dbReference type="Gene3D" id="1.10.1510.10">
    <property type="entry name" value="Uncharacterised protein YqeY/AIM41 PF09424, N-terminal domain"/>
    <property type="match status" value="1"/>
</dbReference>
<evidence type="ECO:0008006" key="3">
    <source>
        <dbReference type="Google" id="ProtNLM"/>
    </source>
</evidence>
<dbReference type="GO" id="GO:0016884">
    <property type="term" value="F:carbon-nitrogen ligase activity, with glutamine as amido-N-donor"/>
    <property type="evidence" value="ECO:0007669"/>
    <property type="project" value="InterPro"/>
</dbReference>
<dbReference type="SUPFAM" id="SSF89095">
    <property type="entry name" value="GatB/YqeY motif"/>
    <property type="match status" value="1"/>
</dbReference>
<name>A0A0G1MHU1_9BACT</name>
<proteinExistence type="predicted"/>
<dbReference type="PANTHER" id="PTHR28055">
    <property type="entry name" value="ALTERED INHERITANCE OF MITOCHONDRIA PROTEIN 41, MITOCHONDRIAL"/>
    <property type="match status" value="1"/>
</dbReference>
<dbReference type="InterPro" id="IPR019004">
    <property type="entry name" value="YqeY/Aim41"/>
</dbReference>
<dbReference type="Proteomes" id="UP000033999">
    <property type="component" value="Unassembled WGS sequence"/>
</dbReference>
<reference evidence="1 2" key="1">
    <citation type="journal article" date="2015" name="Nature">
        <title>rRNA introns, odd ribosomes, and small enigmatic genomes across a large radiation of phyla.</title>
        <authorList>
            <person name="Brown C.T."/>
            <person name="Hug L.A."/>
            <person name="Thomas B.C."/>
            <person name="Sharon I."/>
            <person name="Castelle C.J."/>
            <person name="Singh A."/>
            <person name="Wilkins M.J."/>
            <person name="Williams K.H."/>
            <person name="Banfield J.F."/>
        </authorList>
    </citation>
    <scope>NUCLEOTIDE SEQUENCE [LARGE SCALE GENOMIC DNA]</scope>
</reference>
<evidence type="ECO:0000313" key="1">
    <source>
        <dbReference type="EMBL" id="KKU07612.1"/>
    </source>
</evidence>
<dbReference type="InterPro" id="IPR003789">
    <property type="entry name" value="Asn/Gln_tRNA_amidoTrase-B-like"/>
</dbReference>